<dbReference type="Proteomes" id="UP000015103">
    <property type="component" value="Unassembled WGS sequence"/>
</dbReference>
<sequence>CEHWELSVGITCQSAVNNKVNIPLASVNALFQPMKNLHLLSQQKTRMNTVEAKTTINCNIDNLNVKNDFKHLKKALEETVSKLRESEKTKIGLEKRNSLLIADNKALYGRLLAAEKGRILAEKEVFELEKKLIAYSNIVEDGAQISDKVMTLDSSTSTIPLIEPVDICENCGTTKVMTCAPADAIVLSREDVNMLDANMSLLKEVLVRKEKMCNEIIENDFAAQNTVKKLNKQILTLQCQNRWKNFALAEKERQLQANKTEAELMKRSLEKLKYLQTSKL</sequence>
<dbReference type="VEuPathDB" id="VectorBase:RPRC012013"/>
<proteinExistence type="predicted"/>
<dbReference type="EMBL" id="ACPB03000876">
    <property type="status" value="NOT_ANNOTATED_CDS"/>
    <property type="molecule type" value="Genomic_DNA"/>
</dbReference>
<evidence type="ECO:0000313" key="2">
    <source>
        <dbReference type="Proteomes" id="UP000015103"/>
    </source>
</evidence>
<keyword evidence="2" id="KW-1185">Reference proteome</keyword>
<dbReference type="InParanoid" id="T1I6U1"/>
<name>T1I6U1_RHOPR</name>
<evidence type="ECO:0000313" key="1">
    <source>
        <dbReference type="EnsemblMetazoa" id="RPRC012013-PA"/>
    </source>
</evidence>
<dbReference type="HOGENOM" id="CLU_995975_0_0_1"/>
<organism evidence="1 2">
    <name type="scientific">Rhodnius prolixus</name>
    <name type="common">Triatomid bug</name>
    <dbReference type="NCBI Taxonomy" id="13249"/>
    <lineage>
        <taxon>Eukaryota</taxon>
        <taxon>Metazoa</taxon>
        <taxon>Ecdysozoa</taxon>
        <taxon>Arthropoda</taxon>
        <taxon>Hexapoda</taxon>
        <taxon>Insecta</taxon>
        <taxon>Pterygota</taxon>
        <taxon>Neoptera</taxon>
        <taxon>Paraneoptera</taxon>
        <taxon>Hemiptera</taxon>
        <taxon>Heteroptera</taxon>
        <taxon>Panheteroptera</taxon>
        <taxon>Cimicomorpha</taxon>
        <taxon>Reduviidae</taxon>
        <taxon>Triatominae</taxon>
        <taxon>Rhodnius</taxon>
    </lineage>
</organism>
<accession>T1I6U1</accession>
<dbReference type="AlphaFoldDB" id="T1I6U1"/>
<reference evidence="1" key="1">
    <citation type="submission" date="2015-05" db="UniProtKB">
        <authorList>
            <consortium name="EnsemblMetazoa"/>
        </authorList>
    </citation>
    <scope>IDENTIFICATION</scope>
</reference>
<dbReference type="OMA" id="PVDICEN"/>
<protein>
    <submittedName>
        <fullName evidence="1">Uncharacterized protein</fullName>
    </submittedName>
</protein>
<dbReference type="EnsemblMetazoa" id="RPRC012013-RA">
    <property type="protein sequence ID" value="RPRC012013-PA"/>
    <property type="gene ID" value="RPRC012013"/>
</dbReference>